<feature type="region of interest" description="Disordered" evidence="1">
    <location>
        <begin position="208"/>
        <end position="236"/>
    </location>
</feature>
<feature type="compositionally biased region" description="Polar residues" evidence="1">
    <location>
        <begin position="222"/>
        <end position="236"/>
    </location>
</feature>
<dbReference type="Proteomes" id="UP000387223">
    <property type="component" value="Unassembled WGS sequence"/>
</dbReference>
<comment type="caution">
    <text evidence="2">The sequence shown here is derived from an EMBL/GenBank/DDBJ whole genome shotgun (WGS) entry which is preliminary data.</text>
</comment>
<organism evidence="2 3">
    <name type="scientific">Marinobacter salsuginis</name>
    <dbReference type="NCBI Taxonomy" id="418719"/>
    <lineage>
        <taxon>Bacteria</taxon>
        <taxon>Pseudomonadati</taxon>
        <taxon>Pseudomonadota</taxon>
        <taxon>Gammaproteobacteria</taxon>
        <taxon>Pseudomonadales</taxon>
        <taxon>Marinobacteraceae</taxon>
        <taxon>Marinobacter</taxon>
    </lineage>
</organism>
<evidence type="ECO:0000313" key="3">
    <source>
        <dbReference type="Proteomes" id="UP000387223"/>
    </source>
</evidence>
<accession>A0A5M3Q105</accession>
<name>A0A5M3Q105_9GAMM</name>
<protein>
    <submittedName>
        <fullName evidence="2">Uncharacterized protein</fullName>
    </submittedName>
</protein>
<evidence type="ECO:0000256" key="1">
    <source>
        <dbReference type="SAM" id="MobiDB-lite"/>
    </source>
</evidence>
<gene>
    <name evidence="2" type="ORF">MSSD14B_23270</name>
</gene>
<proteinExistence type="predicted"/>
<sequence>MKYSRSLIIVTGHSGAPVQPMVDHIQSKSDYQAIRPVGSEKAIGYSGFDIENAMSRGQAAVLATYDPSSTANLQDWAEREGINTFTVFVSAPQELSFSRAMGNAQQMKQGKPIQTLLPEIEPMNERALLEAYESGELACIDKPHYQSSMTPDDFLAKFSSIIHSEPLWRDSIEYDTTVDFEPAFGPSLEDLAGQALSRHQSVALDAGYAKGDPAMEQAPAVRQSTPDLSSSPKPRM</sequence>
<dbReference type="AlphaFoldDB" id="A0A5M3Q105"/>
<evidence type="ECO:0000313" key="2">
    <source>
        <dbReference type="EMBL" id="GBO88659.1"/>
    </source>
</evidence>
<reference evidence="2 3" key="1">
    <citation type="journal article" date="2019" name="J. Gen. Appl. Microbiol.">
        <title>Aerobic degradation of cis-dichloroethene by the marine bacterium Marinobacter salsuginis strain 5N-3.</title>
        <authorList>
            <person name="Inoue Y."/>
            <person name="Fukunaga Y."/>
            <person name="Katsumata H."/>
            <person name="Ohji S."/>
            <person name="Hosoyama A."/>
            <person name="Mori K."/>
            <person name="Ando K."/>
        </authorList>
    </citation>
    <scope>NUCLEOTIDE SEQUENCE [LARGE SCALE GENOMIC DNA]</scope>
    <source>
        <strain evidence="2 3">NBRC 109114</strain>
    </source>
</reference>
<dbReference type="RefSeq" id="WP_136629473.1">
    <property type="nucleotide sequence ID" value="NZ_BGZI01000015.1"/>
</dbReference>
<dbReference type="EMBL" id="BGZI01000015">
    <property type="protein sequence ID" value="GBO88659.1"/>
    <property type="molecule type" value="Genomic_DNA"/>
</dbReference>